<dbReference type="InterPro" id="IPR017943">
    <property type="entry name" value="Bactericidal_perm-incr_a/b_dom"/>
</dbReference>
<dbReference type="Proteomes" id="UP000237246">
    <property type="component" value="Unassembled WGS sequence"/>
</dbReference>
<keyword evidence="1" id="KW-0044">Antibiotic</keyword>
<dbReference type="EMBL" id="PPHD01065165">
    <property type="protein sequence ID" value="POI21781.1"/>
    <property type="molecule type" value="Genomic_DNA"/>
</dbReference>
<dbReference type="PANTHER" id="PTHR10504">
    <property type="entry name" value="BACTERICIDAL PERMEABILITY-INCREASING BPI PROTEIN-RELATED"/>
    <property type="match status" value="1"/>
</dbReference>
<gene>
    <name evidence="3" type="ORF">CIB84_014472</name>
</gene>
<keyword evidence="1" id="KW-0325">Glycoprotein</keyword>
<feature type="domain" description="Lipid-binding serum glycoprotein C-terminal" evidence="2">
    <location>
        <begin position="68"/>
        <end position="138"/>
    </location>
</feature>
<proteinExistence type="predicted"/>
<dbReference type="GO" id="GO:0008289">
    <property type="term" value="F:lipid binding"/>
    <property type="evidence" value="ECO:0007669"/>
    <property type="project" value="InterPro"/>
</dbReference>
<keyword evidence="1" id="KW-0732">Signal</keyword>
<reference evidence="3 4" key="1">
    <citation type="submission" date="2018-01" db="EMBL/GenBank/DDBJ databases">
        <title>Comparison of the Chinese Bamboo Partridge and Red Junglefowl genome sequences highlights the importance of demography in genome evolution.</title>
        <authorList>
            <person name="Tiley G.P."/>
            <person name="Kimball R.T."/>
            <person name="Braun E.L."/>
            <person name="Burleigh J.G."/>
        </authorList>
    </citation>
    <scope>NUCLEOTIDE SEQUENCE [LARGE SCALE GENOMIC DNA]</scope>
    <source>
        <strain evidence="3">RTK389</strain>
        <tissue evidence="3">Blood</tissue>
    </source>
</reference>
<dbReference type="InterPro" id="IPR032942">
    <property type="entry name" value="BPI/LBP/Plunc"/>
</dbReference>
<dbReference type="PANTHER" id="PTHR10504:SF17">
    <property type="entry name" value="BPI FOLD-CONTAINING FAMILY C PROTEIN"/>
    <property type="match status" value="1"/>
</dbReference>
<keyword evidence="1" id="KW-0391">Immunity</keyword>
<dbReference type="SUPFAM" id="SSF55394">
    <property type="entry name" value="Bactericidal permeability-increasing protein, BPI"/>
    <property type="match status" value="1"/>
</dbReference>
<keyword evidence="1" id="KW-0399">Innate immunity</keyword>
<comment type="function">
    <text evidence="1">The cytotoxic action of BPI is limited to many species of Gram-negative bacteria; this specificity may be explained by a strong affinity of the very basic N-terminal half for the negatively charged lipopolysaccharides that are unique to the Gram-negative bacterial outer envelope.</text>
</comment>
<dbReference type="InterPro" id="IPR001124">
    <property type="entry name" value="Lipid-bd_serum_glycop_C"/>
</dbReference>
<accession>A0A2P4SCH6</accession>
<evidence type="ECO:0000313" key="3">
    <source>
        <dbReference type="EMBL" id="POI21781.1"/>
    </source>
</evidence>
<dbReference type="Pfam" id="PF02886">
    <property type="entry name" value="LBP_BPI_CETP_C"/>
    <property type="match status" value="2"/>
</dbReference>
<evidence type="ECO:0000256" key="1">
    <source>
        <dbReference type="RuleBase" id="RU369039"/>
    </source>
</evidence>
<feature type="domain" description="Lipid-binding serum glycoprotein C-terminal" evidence="2">
    <location>
        <begin position="16"/>
        <end position="59"/>
    </location>
</feature>
<keyword evidence="1" id="KW-0964">Secreted</keyword>
<comment type="subcellular location">
    <subcellularLocation>
        <location evidence="1">Secreted</location>
    </subcellularLocation>
</comment>
<keyword evidence="4" id="KW-1185">Reference proteome</keyword>
<comment type="domain">
    <text evidence="1">The N-terminal region may be exposed to the interior of the granule, whereas the C-terminal portion may be embedded in the membrane. During phagocytosis and degranulation, proteases may be released and activated and cleave BPI at the junction of the N- and C-terminal portions of the molecule, providing controlled release of the N-terminal antibacterial fragment when bacteria are ingested.</text>
</comment>
<sequence length="138" mass="15293">GIVYPAGNYTGPPYVATPFAIPDQNDSMLYLAFSEYFFQTSLFSYYTAGAFNITIAKEIAKYPIIPYPVMMKLMATEIPLVSLQQDSFTLEIQESMEVFALLPDSTTQSLFTVNVAANTSIALNVFDQKLTGSLCLNR</sequence>
<dbReference type="Gene3D" id="3.15.20.10">
    <property type="entry name" value="Bactericidal permeability-increasing protein, domain 2"/>
    <property type="match status" value="1"/>
</dbReference>
<protein>
    <recommendedName>
        <fullName evidence="1">Bactericidal permeability-increasing protein</fullName>
        <shortName evidence="1">BPI</shortName>
    </recommendedName>
</protein>
<dbReference type="GO" id="GO:0045087">
    <property type="term" value="P:innate immune response"/>
    <property type="evidence" value="ECO:0007669"/>
    <property type="project" value="UniProtKB-UniRule"/>
</dbReference>
<evidence type="ECO:0000313" key="4">
    <source>
        <dbReference type="Proteomes" id="UP000237246"/>
    </source>
</evidence>
<feature type="non-terminal residue" evidence="3">
    <location>
        <position position="1"/>
    </location>
</feature>
<comment type="caution">
    <text evidence="3">The sequence shown here is derived from an EMBL/GenBank/DDBJ whole genome shotgun (WGS) entry which is preliminary data.</text>
</comment>
<evidence type="ECO:0000259" key="2">
    <source>
        <dbReference type="Pfam" id="PF02886"/>
    </source>
</evidence>
<dbReference type="GO" id="GO:0050829">
    <property type="term" value="P:defense response to Gram-negative bacterium"/>
    <property type="evidence" value="ECO:0007669"/>
    <property type="project" value="UniProtKB-UniRule"/>
</dbReference>
<keyword evidence="1" id="KW-0929">Antimicrobial</keyword>
<dbReference type="GO" id="GO:0005615">
    <property type="term" value="C:extracellular space"/>
    <property type="evidence" value="ECO:0007669"/>
    <property type="project" value="UniProtKB-UniRule"/>
</dbReference>
<comment type="subunit">
    <text evidence="1">Monomer. Homodimer; disulfide-linked.</text>
</comment>
<comment type="domain">
    <text evidence="1">The N- and C-terminal barrels adopt an identical fold despite having only 13% of conserved residues.</text>
</comment>
<dbReference type="OrthoDB" id="9938407at2759"/>
<dbReference type="AlphaFoldDB" id="A0A2P4SCH6"/>
<organism evidence="3 4">
    <name type="scientific">Bambusicola thoracicus</name>
    <name type="common">Chinese bamboo-partridge</name>
    <name type="synonym">Perdix thoracica</name>
    <dbReference type="NCBI Taxonomy" id="9083"/>
    <lineage>
        <taxon>Eukaryota</taxon>
        <taxon>Metazoa</taxon>
        <taxon>Chordata</taxon>
        <taxon>Craniata</taxon>
        <taxon>Vertebrata</taxon>
        <taxon>Euteleostomi</taxon>
        <taxon>Archelosauria</taxon>
        <taxon>Archosauria</taxon>
        <taxon>Dinosauria</taxon>
        <taxon>Saurischia</taxon>
        <taxon>Theropoda</taxon>
        <taxon>Coelurosauria</taxon>
        <taxon>Aves</taxon>
        <taxon>Neognathae</taxon>
        <taxon>Galloanserae</taxon>
        <taxon>Galliformes</taxon>
        <taxon>Phasianidae</taxon>
        <taxon>Perdicinae</taxon>
        <taxon>Bambusicola</taxon>
    </lineage>
</organism>
<keyword evidence="1" id="KW-1015">Disulfide bond</keyword>
<name>A0A2P4SCH6_BAMTH</name>